<organism evidence="3 4">
    <name type="scientific">Flavobacterium caseinilyticum</name>
    <dbReference type="NCBI Taxonomy" id="2541732"/>
    <lineage>
        <taxon>Bacteria</taxon>
        <taxon>Pseudomonadati</taxon>
        <taxon>Bacteroidota</taxon>
        <taxon>Flavobacteriia</taxon>
        <taxon>Flavobacteriales</taxon>
        <taxon>Flavobacteriaceae</taxon>
        <taxon>Flavobacterium</taxon>
    </lineage>
</organism>
<sequence length="362" mass="40582">MKILQVVNSLAVGGAEKLLLETLPVYKEKGVTVDLLVLNGYEYPFMTELKQLDCCTIYTLGNTTVYNPLHIFKIIPYLKKYDIVHVHLFPAQYWVVLAKIISFSKVKLLFTEHCTSNRRLENKLFRFVDRLIYRGYDKVICITEEIKIILQKHTGLSDEIFIVIENGVNLSAITASDSLLKHKIDTKFSQADSLLIQVAGFREQKDQATLIQALAYLPKNVKLALVGDGVTRNECEVLVGDLQLTDRVVFLGLRMDVPQLLKSADIIVLSSKFEGLSLSSIEGMAAGKPFIASEVPGLTEIVKGAGVLFEQGNAVALAEKIMKLLDDKDYYDSVSQACQKRASQYDIHKMIEQHIGLYESIC</sequence>
<evidence type="ECO:0000313" key="4">
    <source>
        <dbReference type="Proteomes" id="UP000295278"/>
    </source>
</evidence>
<dbReference type="Pfam" id="PF00534">
    <property type="entry name" value="Glycos_transf_1"/>
    <property type="match status" value="1"/>
</dbReference>
<reference evidence="3 4" key="1">
    <citation type="submission" date="2019-03" db="EMBL/GenBank/DDBJ databases">
        <title>Flavobacterium AT-3-2 sp. nov., isolated from arctic soil.</title>
        <authorList>
            <person name="Chaudhary D.K."/>
        </authorList>
    </citation>
    <scope>NUCLEOTIDE SEQUENCE [LARGE SCALE GENOMIC DNA]</scope>
    <source>
        <strain evidence="3 4">AT-3-2</strain>
    </source>
</reference>
<dbReference type="PANTHER" id="PTHR12526">
    <property type="entry name" value="GLYCOSYLTRANSFERASE"/>
    <property type="match status" value="1"/>
</dbReference>
<name>A0A4R5AVH1_9FLAO</name>
<feature type="domain" description="Glycosyl transferase family 1" evidence="1">
    <location>
        <begin position="188"/>
        <end position="340"/>
    </location>
</feature>
<dbReference type="GO" id="GO:0016757">
    <property type="term" value="F:glycosyltransferase activity"/>
    <property type="evidence" value="ECO:0007669"/>
    <property type="project" value="InterPro"/>
</dbReference>
<dbReference type="Gene3D" id="3.40.50.2000">
    <property type="entry name" value="Glycogen Phosphorylase B"/>
    <property type="match status" value="2"/>
</dbReference>
<dbReference type="Proteomes" id="UP000295278">
    <property type="component" value="Unassembled WGS sequence"/>
</dbReference>
<dbReference type="EMBL" id="SMFM01000004">
    <property type="protein sequence ID" value="TDD75939.1"/>
    <property type="molecule type" value="Genomic_DNA"/>
</dbReference>
<comment type="caution">
    <text evidence="3">The sequence shown here is derived from an EMBL/GenBank/DDBJ whole genome shotgun (WGS) entry which is preliminary data.</text>
</comment>
<feature type="domain" description="Glycosyltransferase subfamily 4-like N-terminal" evidence="2">
    <location>
        <begin position="12"/>
        <end position="171"/>
    </location>
</feature>
<keyword evidence="3" id="KW-0808">Transferase</keyword>
<evidence type="ECO:0000259" key="1">
    <source>
        <dbReference type="Pfam" id="PF00534"/>
    </source>
</evidence>
<accession>A0A4R5AVH1</accession>
<dbReference type="InterPro" id="IPR028098">
    <property type="entry name" value="Glyco_trans_4-like_N"/>
</dbReference>
<dbReference type="Pfam" id="PF13439">
    <property type="entry name" value="Glyco_transf_4"/>
    <property type="match status" value="1"/>
</dbReference>
<dbReference type="RefSeq" id="WP_131909689.1">
    <property type="nucleotide sequence ID" value="NZ_SMFM01000004.1"/>
</dbReference>
<dbReference type="OrthoDB" id="7560678at2"/>
<dbReference type="SUPFAM" id="SSF53756">
    <property type="entry name" value="UDP-Glycosyltransferase/glycogen phosphorylase"/>
    <property type="match status" value="1"/>
</dbReference>
<dbReference type="InterPro" id="IPR001296">
    <property type="entry name" value="Glyco_trans_1"/>
</dbReference>
<keyword evidence="4" id="KW-1185">Reference proteome</keyword>
<evidence type="ECO:0000259" key="2">
    <source>
        <dbReference type="Pfam" id="PF13439"/>
    </source>
</evidence>
<proteinExistence type="predicted"/>
<gene>
    <name evidence="3" type="ORF">E0F89_10280</name>
</gene>
<protein>
    <submittedName>
        <fullName evidence="3">Glycosyltransferase</fullName>
    </submittedName>
</protein>
<dbReference type="AlphaFoldDB" id="A0A4R5AVH1"/>
<evidence type="ECO:0000313" key="3">
    <source>
        <dbReference type="EMBL" id="TDD75939.1"/>
    </source>
</evidence>
<dbReference type="PANTHER" id="PTHR12526:SF630">
    <property type="entry name" value="GLYCOSYLTRANSFERASE"/>
    <property type="match status" value="1"/>
</dbReference>